<feature type="region of interest" description="Disordered" evidence="7">
    <location>
        <begin position="421"/>
        <end position="462"/>
    </location>
</feature>
<evidence type="ECO:0000256" key="2">
    <source>
        <dbReference type="ARBA" id="ARBA00022448"/>
    </source>
</evidence>
<evidence type="ECO:0000313" key="11">
    <source>
        <dbReference type="Proteomes" id="UP000749559"/>
    </source>
</evidence>
<dbReference type="GO" id="GO:0015179">
    <property type="term" value="F:L-amino acid transmembrane transporter activity"/>
    <property type="evidence" value="ECO:0007669"/>
    <property type="project" value="TreeGrafter"/>
</dbReference>
<evidence type="ECO:0000259" key="9">
    <source>
        <dbReference type="Pfam" id="PF01490"/>
    </source>
</evidence>
<keyword evidence="5 8" id="KW-1133">Transmembrane helix</keyword>
<feature type="non-terminal residue" evidence="10">
    <location>
        <position position="1"/>
    </location>
</feature>
<proteinExistence type="predicted"/>
<dbReference type="GO" id="GO:0016020">
    <property type="term" value="C:membrane"/>
    <property type="evidence" value="ECO:0007669"/>
    <property type="project" value="UniProtKB-SubCell"/>
</dbReference>
<feature type="transmembrane region" description="Helical" evidence="8">
    <location>
        <begin position="7"/>
        <end position="27"/>
    </location>
</feature>
<protein>
    <recommendedName>
        <fullName evidence="9">Amino acid transporter transmembrane domain-containing protein</fullName>
    </recommendedName>
</protein>
<evidence type="ECO:0000256" key="5">
    <source>
        <dbReference type="ARBA" id="ARBA00022989"/>
    </source>
</evidence>
<keyword evidence="4" id="KW-0029">Amino-acid transport</keyword>
<dbReference type="OrthoDB" id="513400at2759"/>
<dbReference type="Pfam" id="PF01490">
    <property type="entry name" value="Aa_trans"/>
    <property type="match status" value="1"/>
</dbReference>
<keyword evidence="6 8" id="KW-0472">Membrane</keyword>
<sequence length="462" mass="50059">MGHQQNWPYIINLGNSIIGVSVLAMPFCFKQCGVVLGILLLLTSAWLTQIACKLLMKAALTSKKRSYEYLALHTFGPGGKLLVELSIIGLLLGTCIAFHVIIGDLGPAIVSKFTGLENTSTLRTSLMVCLGLCVALPLGLLRSVESLSNISAISLGFYTIFIAEVFIVALPNIISGTWWDSINAWRPAGVFACLPIFALSLACQPQLFVMYDALPEPSLSRMNSIIGSAINMCTSAYLFVGFFGYIAFYDQNLSGDVLVSFKPGIFSDSIKFGFVLSIAVSFPLVIFPCRASLYTLFFAHKSGSHVIPDLHFKAITVCIVIGTLIIGILVPNISVEFILGLTGATMGSLICFIFPAVMYINVMSHNKSTGKSVAQLVLFLGVTILLASTYTTLYSQDKGHIDEPIKPPVQDLEKEPIHIPKDADNILKDPEQEKALADKDKVEEAIRGKPTIKPPAKDDANV</sequence>
<feature type="transmembrane region" description="Helical" evidence="8">
    <location>
        <begin position="269"/>
        <end position="289"/>
    </location>
</feature>
<keyword evidence="2" id="KW-0813">Transport</keyword>
<feature type="domain" description="Amino acid transporter transmembrane" evidence="9">
    <location>
        <begin position="7"/>
        <end position="392"/>
    </location>
</feature>
<comment type="subcellular location">
    <subcellularLocation>
        <location evidence="1">Membrane</location>
        <topology evidence="1">Multi-pass membrane protein</topology>
    </subcellularLocation>
</comment>
<gene>
    <name evidence="10" type="ORF">OFUS_LOCUS18203</name>
</gene>
<dbReference type="PANTHER" id="PTHR22950:SF646">
    <property type="entry name" value="SODIUM-COUPLED NEUTRAL AMINO ACID TRANSPORTER 10-RELATED"/>
    <property type="match status" value="1"/>
</dbReference>
<name>A0A8S4PNM5_OWEFU</name>
<dbReference type="InterPro" id="IPR013057">
    <property type="entry name" value="AA_transpt_TM"/>
</dbReference>
<keyword evidence="3 8" id="KW-0812">Transmembrane</keyword>
<keyword evidence="11" id="KW-1185">Reference proteome</keyword>
<feature type="transmembrane region" description="Helical" evidence="8">
    <location>
        <begin position="153"/>
        <end position="178"/>
    </location>
</feature>
<feature type="transmembrane region" description="Helical" evidence="8">
    <location>
        <begin position="337"/>
        <end position="360"/>
    </location>
</feature>
<feature type="compositionally biased region" description="Basic and acidic residues" evidence="7">
    <location>
        <begin position="421"/>
        <end position="447"/>
    </location>
</feature>
<feature type="transmembrane region" description="Helical" evidence="8">
    <location>
        <begin position="122"/>
        <end position="141"/>
    </location>
</feature>
<evidence type="ECO:0000256" key="1">
    <source>
        <dbReference type="ARBA" id="ARBA00004141"/>
    </source>
</evidence>
<feature type="transmembrane region" description="Helical" evidence="8">
    <location>
        <begin position="310"/>
        <end position="331"/>
    </location>
</feature>
<evidence type="ECO:0000313" key="10">
    <source>
        <dbReference type="EMBL" id="CAH1793342.1"/>
    </source>
</evidence>
<dbReference type="Proteomes" id="UP000749559">
    <property type="component" value="Unassembled WGS sequence"/>
</dbReference>
<dbReference type="AlphaFoldDB" id="A0A8S4PNM5"/>
<organism evidence="10 11">
    <name type="scientific">Owenia fusiformis</name>
    <name type="common">Polychaete worm</name>
    <dbReference type="NCBI Taxonomy" id="6347"/>
    <lineage>
        <taxon>Eukaryota</taxon>
        <taxon>Metazoa</taxon>
        <taxon>Spiralia</taxon>
        <taxon>Lophotrochozoa</taxon>
        <taxon>Annelida</taxon>
        <taxon>Polychaeta</taxon>
        <taxon>Sedentaria</taxon>
        <taxon>Canalipalpata</taxon>
        <taxon>Sabellida</taxon>
        <taxon>Oweniida</taxon>
        <taxon>Oweniidae</taxon>
        <taxon>Owenia</taxon>
    </lineage>
</organism>
<dbReference type="EMBL" id="CAIIXF020000009">
    <property type="protein sequence ID" value="CAH1793342.1"/>
    <property type="molecule type" value="Genomic_DNA"/>
</dbReference>
<feature type="transmembrane region" description="Helical" evidence="8">
    <location>
        <begin position="372"/>
        <end position="393"/>
    </location>
</feature>
<dbReference type="PANTHER" id="PTHR22950">
    <property type="entry name" value="AMINO ACID TRANSPORTER"/>
    <property type="match status" value="1"/>
</dbReference>
<evidence type="ECO:0000256" key="3">
    <source>
        <dbReference type="ARBA" id="ARBA00022692"/>
    </source>
</evidence>
<evidence type="ECO:0000256" key="8">
    <source>
        <dbReference type="SAM" id="Phobius"/>
    </source>
</evidence>
<reference evidence="10" key="1">
    <citation type="submission" date="2022-03" db="EMBL/GenBank/DDBJ databases">
        <authorList>
            <person name="Martin C."/>
        </authorList>
    </citation>
    <scope>NUCLEOTIDE SEQUENCE</scope>
</reference>
<accession>A0A8S4PNM5</accession>
<feature type="transmembrane region" description="Helical" evidence="8">
    <location>
        <begin position="224"/>
        <end position="249"/>
    </location>
</feature>
<comment type="caution">
    <text evidence="10">The sequence shown here is derived from an EMBL/GenBank/DDBJ whole genome shotgun (WGS) entry which is preliminary data.</text>
</comment>
<feature type="transmembrane region" description="Helical" evidence="8">
    <location>
        <begin position="81"/>
        <end position="102"/>
    </location>
</feature>
<feature type="transmembrane region" description="Helical" evidence="8">
    <location>
        <begin position="184"/>
        <end position="203"/>
    </location>
</feature>
<feature type="transmembrane region" description="Helical" evidence="8">
    <location>
        <begin position="33"/>
        <end position="60"/>
    </location>
</feature>
<evidence type="ECO:0000256" key="6">
    <source>
        <dbReference type="ARBA" id="ARBA00023136"/>
    </source>
</evidence>
<evidence type="ECO:0000256" key="4">
    <source>
        <dbReference type="ARBA" id="ARBA00022970"/>
    </source>
</evidence>
<evidence type="ECO:0000256" key="7">
    <source>
        <dbReference type="SAM" id="MobiDB-lite"/>
    </source>
</evidence>